<dbReference type="InterPro" id="IPR050984">
    <property type="entry name" value="Gfo/Idh/MocA_domain"/>
</dbReference>
<dbReference type="Gene3D" id="3.40.50.720">
    <property type="entry name" value="NAD(P)-binding Rossmann-like Domain"/>
    <property type="match status" value="1"/>
</dbReference>
<keyword evidence="2" id="KW-0560">Oxidoreductase</keyword>
<evidence type="ECO:0000256" key="1">
    <source>
        <dbReference type="ARBA" id="ARBA00010928"/>
    </source>
</evidence>
<dbReference type="PANTHER" id="PTHR22604:SF105">
    <property type="entry name" value="TRANS-1,2-DIHYDROBENZENE-1,2-DIOL DEHYDROGENASE"/>
    <property type="match status" value="1"/>
</dbReference>
<evidence type="ECO:0000256" key="3">
    <source>
        <dbReference type="ARBA" id="ARBA00023027"/>
    </source>
</evidence>
<dbReference type="Pfam" id="PF22725">
    <property type="entry name" value="GFO_IDH_MocA_C3"/>
    <property type="match status" value="1"/>
</dbReference>
<dbReference type="RefSeq" id="WP_147893777.1">
    <property type="nucleotide sequence ID" value="NZ_VRSV01000001.1"/>
</dbReference>
<proteinExistence type="inferred from homology"/>
<feature type="domain" description="Gfo/Idh/MocA-like oxidoreductase N-terminal" evidence="4">
    <location>
        <begin position="12"/>
        <end position="127"/>
    </location>
</feature>
<evidence type="ECO:0000259" key="5">
    <source>
        <dbReference type="Pfam" id="PF22725"/>
    </source>
</evidence>
<comment type="similarity">
    <text evidence="1">Belongs to the Gfo/Idh/MocA family.</text>
</comment>
<dbReference type="Gene3D" id="3.30.360.10">
    <property type="entry name" value="Dihydrodipicolinate Reductase, domain 2"/>
    <property type="match status" value="1"/>
</dbReference>
<dbReference type="AlphaFoldDB" id="A0A5C8I2V0"/>
<organism evidence="6 7">
    <name type="scientific">Microbacterium hatanonis</name>
    <dbReference type="NCBI Taxonomy" id="404366"/>
    <lineage>
        <taxon>Bacteria</taxon>
        <taxon>Bacillati</taxon>
        <taxon>Actinomycetota</taxon>
        <taxon>Actinomycetes</taxon>
        <taxon>Micrococcales</taxon>
        <taxon>Microbacteriaceae</taxon>
        <taxon>Microbacterium</taxon>
    </lineage>
</organism>
<evidence type="ECO:0000313" key="6">
    <source>
        <dbReference type="EMBL" id="TXK13096.1"/>
    </source>
</evidence>
<sequence length="333" mass="36183">MHPSKRSATRLLRWGCIGTGDISHRVISDLRSTGAETIAVWGRSSDRAVEFARKHRIAVSSGDLSSILARDDIDIVYVATPAHTHTAIALEAIDAGKHVLIEKPISTSASDAEKLFSRARAAGRFLMEAMWMRFNPLHVEVLDRVQRGELGEISSVRAGFGTPFHARPGKARPEDAGSVLRDRGIYPVTLAHWFLGTPHIVRAQGVISEGVDLSGHATLEQNEGGFAQIAWSGTEFLDLSAAVSGARGWVTLESMFWAGSDAYFHAGSAERIFQSPEHLHHPRSGNGYGPMLRAVADAVASGQLEHPWHNAETTISVTRTLDRILTDISSSSR</sequence>
<name>A0A5C8I2V0_9MICO</name>
<keyword evidence="3" id="KW-0520">NAD</keyword>
<dbReference type="GO" id="GO:0000166">
    <property type="term" value="F:nucleotide binding"/>
    <property type="evidence" value="ECO:0007669"/>
    <property type="project" value="InterPro"/>
</dbReference>
<dbReference type="PANTHER" id="PTHR22604">
    <property type="entry name" value="OXIDOREDUCTASES"/>
    <property type="match status" value="1"/>
</dbReference>
<dbReference type="InterPro" id="IPR036291">
    <property type="entry name" value="NAD(P)-bd_dom_sf"/>
</dbReference>
<evidence type="ECO:0000256" key="2">
    <source>
        <dbReference type="ARBA" id="ARBA00023002"/>
    </source>
</evidence>
<keyword evidence="7" id="KW-1185">Reference proteome</keyword>
<accession>A0A5C8I2V0</accession>
<gene>
    <name evidence="6" type="ORF">FVP77_06635</name>
</gene>
<dbReference type="EMBL" id="VRSV01000001">
    <property type="protein sequence ID" value="TXK13096.1"/>
    <property type="molecule type" value="Genomic_DNA"/>
</dbReference>
<evidence type="ECO:0000259" key="4">
    <source>
        <dbReference type="Pfam" id="PF01408"/>
    </source>
</evidence>
<dbReference type="Proteomes" id="UP000321034">
    <property type="component" value="Unassembled WGS sequence"/>
</dbReference>
<dbReference type="OrthoDB" id="9815825at2"/>
<dbReference type="SUPFAM" id="SSF51735">
    <property type="entry name" value="NAD(P)-binding Rossmann-fold domains"/>
    <property type="match status" value="1"/>
</dbReference>
<dbReference type="GO" id="GO:0016491">
    <property type="term" value="F:oxidoreductase activity"/>
    <property type="evidence" value="ECO:0007669"/>
    <property type="project" value="UniProtKB-KW"/>
</dbReference>
<comment type="caution">
    <text evidence="6">The sequence shown here is derived from an EMBL/GenBank/DDBJ whole genome shotgun (WGS) entry which is preliminary data.</text>
</comment>
<evidence type="ECO:0000313" key="7">
    <source>
        <dbReference type="Proteomes" id="UP000321034"/>
    </source>
</evidence>
<dbReference type="InterPro" id="IPR000683">
    <property type="entry name" value="Gfo/Idh/MocA-like_OxRdtase_N"/>
</dbReference>
<dbReference type="SUPFAM" id="SSF55347">
    <property type="entry name" value="Glyceraldehyde-3-phosphate dehydrogenase-like, C-terminal domain"/>
    <property type="match status" value="1"/>
</dbReference>
<protein>
    <submittedName>
        <fullName evidence="6">Gfo/Idh/MocA family oxidoreductase</fullName>
    </submittedName>
</protein>
<feature type="domain" description="GFO/IDH/MocA-like oxidoreductase" evidence="5">
    <location>
        <begin position="140"/>
        <end position="250"/>
    </location>
</feature>
<dbReference type="Pfam" id="PF01408">
    <property type="entry name" value="GFO_IDH_MocA"/>
    <property type="match status" value="1"/>
</dbReference>
<reference evidence="6 7" key="1">
    <citation type="submission" date="2019-08" db="EMBL/GenBank/DDBJ databases">
        <authorList>
            <person name="Dong K."/>
        </authorList>
    </citation>
    <scope>NUCLEOTIDE SEQUENCE [LARGE SCALE GENOMIC DNA]</scope>
    <source>
        <strain evidence="6 7">JCM14558</strain>
    </source>
</reference>
<dbReference type="InterPro" id="IPR055170">
    <property type="entry name" value="GFO_IDH_MocA-like_dom"/>
</dbReference>